<keyword evidence="2" id="KW-0479">Metal-binding</keyword>
<keyword evidence="7" id="KW-0804">Transcription</keyword>
<evidence type="ECO:0000256" key="7">
    <source>
        <dbReference type="ARBA" id="ARBA00023163"/>
    </source>
</evidence>
<organism evidence="11 12">
    <name type="scientific">Leucosporidium creatinivorum</name>
    <dbReference type="NCBI Taxonomy" id="106004"/>
    <lineage>
        <taxon>Eukaryota</taxon>
        <taxon>Fungi</taxon>
        <taxon>Dikarya</taxon>
        <taxon>Basidiomycota</taxon>
        <taxon>Pucciniomycotina</taxon>
        <taxon>Microbotryomycetes</taxon>
        <taxon>Leucosporidiales</taxon>
        <taxon>Leucosporidium</taxon>
    </lineage>
</organism>
<dbReference type="GO" id="GO:0008270">
    <property type="term" value="F:zinc ion binding"/>
    <property type="evidence" value="ECO:0007669"/>
    <property type="project" value="UniProtKB-KW"/>
</dbReference>
<dbReference type="Proteomes" id="UP000193467">
    <property type="component" value="Unassembled WGS sequence"/>
</dbReference>
<dbReference type="InParanoid" id="A0A1Y2CEF7"/>
<evidence type="ECO:0000256" key="2">
    <source>
        <dbReference type="ARBA" id="ARBA00022723"/>
    </source>
</evidence>
<dbReference type="GO" id="GO:0000978">
    <property type="term" value="F:RNA polymerase II cis-regulatory region sequence-specific DNA binding"/>
    <property type="evidence" value="ECO:0007669"/>
    <property type="project" value="UniProtKB-ARBA"/>
</dbReference>
<dbReference type="InterPro" id="IPR036236">
    <property type="entry name" value="Znf_C2H2_sf"/>
</dbReference>
<feature type="domain" description="C2H2-type" evidence="10">
    <location>
        <begin position="4"/>
        <end position="33"/>
    </location>
</feature>
<dbReference type="AlphaFoldDB" id="A0A1Y2CEF7"/>
<evidence type="ECO:0000256" key="9">
    <source>
        <dbReference type="PROSITE-ProRule" id="PRU00042"/>
    </source>
</evidence>
<dbReference type="GO" id="GO:0000981">
    <property type="term" value="F:DNA-binding transcription factor activity, RNA polymerase II-specific"/>
    <property type="evidence" value="ECO:0007669"/>
    <property type="project" value="UniProtKB-ARBA"/>
</dbReference>
<evidence type="ECO:0000256" key="8">
    <source>
        <dbReference type="ARBA" id="ARBA00023242"/>
    </source>
</evidence>
<comment type="caution">
    <text evidence="11">The sequence shown here is derived from an EMBL/GenBank/DDBJ whole genome shotgun (WGS) entry which is preliminary data.</text>
</comment>
<dbReference type="PROSITE" id="PS00028">
    <property type="entry name" value="ZINC_FINGER_C2H2_1"/>
    <property type="match status" value="1"/>
</dbReference>
<evidence type="ECO:0000256" key="4">
    <source>
        <dbReference type="ARBA" id="ARBA00022771"/>
    </source>
</evidence>
<accession>A0A1Y2CEF7</accession>
<evidence type="ECO:0000259" key="10">
    <source>
        <dbReference type="PROSITE" id="PS50157"/>
    </source>
</evidence>
<dbReference type="SUPFAM" id="SSF57667">
    <property type="entry name" value="beta-beta-alpha zinc fingers"/>
    <property type="match status" value="1"/>
</dbReference>
<reference evidence="11 12" key="1">
    <citation type="submission" date="2016-07" db="EMBL/GenBank/DDBJ databases">
        <title>Pervasive Adenine N6-methylation of Active Genes in Fungi.</title>
        <authorList>
            <consortium name="DOE Joint Genome Institute"/>
            <person name="Mondo S.J."/>
            <person name="Dannebaum R.O."/>
            <person name="Kuo R.C."/>
            <person name="Labutti K."/>
            <person name="Haridas S."/>
            <person name="Kuo A."/>
            <person name="Salamov A."/>
            <person name="Ahrendt S.R."/>
            <person name="Lipzen A."/>
            <person name="Sullivan W."/>
            <person name="Andreopoulos W.B."/>
            <person name="Clum A."/>
            <person name="Lindquist E."/>
            <person name="Daum C."/>
            <person name="Ramamoorthy G.K."/>
            <person name="Gryganskyi A."/>
            <person name="Culley D."/>
            <person name="Magnuson J.K."/>
            <person name="James T.Y."/>
            <person name="O'Malley M.A."/>
            <person name="Stajich J.E."/>
            <person name="Spatafora J.W."/>
            <person name="Visel A."/>
            <person name="Grigoriev I.V."/>
        </authorList>
    </citation>
    <scope>NUCLEOTIDE SEQUENCE [LARGE SCALE GENOMIC DNA]</scope>
    <source>
        <strain evidence="11 12">62-1032</strain>
    </source>
</reference>
<evidence type="ECO:0000256" key="6">
    <source>
        <dbReference type="ARBA" id="ARBA00023015"/>
    </source>
</evidence>
<dbReference type="GO" id="GO:0005634">
    <property type="term" value="C:nucleus"/>
    <property type="evidence" value="ECO:0007669"/>
    <property type="project" value="UniProtKB-SubCell"/>
</dbReference>
<sequence length="52" mass="5974">LKTYVCPLFSCGRLFKRLEHLKRHVRTHTSEKPFACPTCGKTFARTDNLGAH</sequence>
<dbReference type="SMART" id="SM00355">
    <property type="entry name" value="ZnF_C2H2"/>
    <property type="match status" value="1"/>
</dbReference>
<dbReference type="PANTHER" id="PTHR47427">
    <property type="entry name" value="PROTEIN STE12"/>
    <property type="match status" value="1"/>
</dbReference>
<dbReference type="FunFam" id="3.30.160.60:FF:000072">
    <property type="entry name" value="zinc finger protein 143 isoform X1"/>
    <property type="match status" value="1"/>
</dbReference>
<dbReference type="OrthoDB" id="2526279at2759"/>
<evidence type="ECO:0000256" key="5">
    <source>
        <dbReference type="ARBA" id="ARBA00022833"/>
    </source>
</evidence>
<feature type="non-terminal residue" evidence="11">
    <location>
        <position position="52"/>
    </location>
</feature>
<dbReference type="EMBL" id="MCGR01000123">
    <property type="protein sequence ID" value="ORY45441.1"/>
    <property type="molecule type" value="Genomic_DNA"/>
</dbReference>
<dbReference type="Pfam" id="PF13465">
    <property type="entry name" value="zf-H2C2_2"/>
    <property type="match status" value="1"/>
</dbReference>
<comment type="subcellular location">
    <subcellularLocation>
        <location evidence="1">Nucleus</location>
    </subcellularLocation>
</comment>
<dbReference type="GO" id="GO:1990527">
    <property type="term" value="C:Tec1p-Ste12p-Dig1p complex"/>
    <property type="evidence" value="ECO:0007669"/>
    <property type="project" value="TreeGrafter"/>
</dbReference>
<dbReference type="GO" id="GO:1990526">
    <property type="term" value="C:Ste12p-Dig1p-Dig2p complex"/>
    <property type="evidence" value="ECO:0007669"/>
    <property type="project" value="TreeGrafter"/>
</dbReference>
<dbReference type="InterPro" id="IPR052127">
    <property type="entry name" value="STE12_transcription_factor"/>
</dbReference>
<keyword evidence="4 9" id="KW-0863">Zinc-finger</keyword>
<dbReference type="PANTHER" id="PTHR47427:SF1">
    <property type="entry name" value="PROTEIN STE12"/>
    <property type="match status" value="1"/>
</dbReference>
<evidence type="ECO:0000256" key="1">
    <source>
        <dbReference type="ARBA" id="ARBA00004123"/>
    </source>
</evidence>
<dbReference type="STRING" id="106004.A0A1Y2CEF7"/>
<evidence type="ECO:0000313" key="12">
    <source>
        <dbReference type="Proteomes" id="UP000193467"/>
    </source>
</evidence>
<keyword evidence="5" id="KW-0862">Zinc</keyword>
<keyword evidence="3" id="KW-0677">Repeat</keyword>
<feature type="domain" description="C2H2-type" evidence="10">
    <location>
        <begin position="34"/>
        <end position="52"/>
    </location>
</feature>
<keyword evidence="12" id="KW-1185">Reference proteome</keyword>
<keyword evidence="8" id="KW-0539">Nucleus</keyword>
<name>A0A1Y2CEF7_9BASI</name>
<dbReference type="FunFam" id="3.30.160.60:FF:000624">
    <property type="entry name" value="zinc finger protein 697"/>
    <property type="match status" value="1"/>
</dbReference>
<feature type="non-terminal residue" evidence="11">
    <location>
        <position position="1"/>
    </location>
</feature>
<evidence type="ECO:0000313" key="11">
    <source>
        <dbReference type="EMBL" id="ORY45441.1"/>
    </source>
</evidence>
<dbReference type="Gene3D" id="3.30.160.60">
    <property type="entry name" value="Classic Zinc Finger"/>
    <property type="match status" value="2"/>
</dbReference>
<keyword evidence="6" id="KW-0805">Transcription regulation</keyword>
<proteinExistence type="predicted"/>
<protein>
    <recommendedName>
        <fullName evidence="10">C2H2-type domain-containing protein</fullName>
    </recommendedName>
</protein>
<dbReference type="InterPro" id="IPR013087">
    <property type="entry name" value="Znf_C2H2_type"/>
</dbReference>
<gene>
    <name evidence="11" type="ORF">BCR35DRAFT_250816</name>
</gene>
<dbReference type="PROSITE" id="PS50157">
    <property type="entry name" value="ZINC_FINGER_C2H2_2"/>
    <property type="match status" value="2"/>
</dbReference>
<evidence type="ECO:0000256" key="3">
    <source>
        <dbReference type="ARBA" id="ARBA00022737"/>
    </source>
</evidence>